<feature type="region of interest" description="Disordered" evidence="3">
    <location>
        <begin position="7"/>
        <end position="27"/>
    </location>
</feature>
<reference evidence="5 6" key="2">
    <citation type="submission" date="2020-03" db="EMBL/GenBank/DDBJ databases">
        <authorList>
            <person name="Ichikawa N."/>
            <person name="Kimura A."/>
            <person name="Kitahashi Y."/>
            <person name="Uohara A."/>
        </authorList>
    </citation>
    <scope>NUCLEOTIDE SEQUENCE [LARGE SCALE GENOMIC DNA]</scope>
    <source>
        <strain evidence="5 6">NBRC 108639</strain>
    </source>
</reference>
<evidence type="ECO:0000313" key="6">
    <source>
        <dbReference type="Proteomes" id="UP000482800"/>
    </source>
</evidence>
<dbReference type="RefSeq" id="WP_246273106.1">
    <property type="nucleotide sequence ID" value="NZ_BLPF01000001.1"/>
</dbReference>
<keyword evidence="6" id="KW-1185">Reference proteome</keyword>
<evidence type="ECO:0000256" key="2">
    <source>
        <dbReference type="ARBA" id="ARBA00023002"/>
    </source>
</evidence>
<organism evidence="5 6">
    <name type="scientific">Phytohabitans houttuyneae</name>
    <dbReference type="NCBI Taxonomy" id="1076126"/>
    <lineage>
        <taxon>Bacteria</taxon>
        <taxon>Bacillati</taxon>
        <taxon>Actinomycetota</taxon>
        <taxon>Actinomycetes</taxon>
        <taxon>Micromonosporales</taxon>
        <taxon>Micromonosporaceae</taxon>
    </lineage>
</organism>
<evidence type="ECO:0000259" key="4">
    <source>
        <dbReference type="SMART" id="SM00829"/>
    </source>
</evidence>
<dbReference type="PANTHER" id="PTHR48106:SF13">
    <property type="entry name" value="QUINONE OXIDOREDUCTASE-RELATED"/>
    <property type="match status" value="1"/>
</dbReference>
<name>A0A6V8JTV3_9ACTN</name>
<dbReference type="AlphaFoldDB" id="A0A6V8JTV3"/>
<proteinExistence type="predicted"/>
<dbReference type="Gene3D" id="3.90.180.10">
    <property type="entry name" value="Medium-chain alcohol dehydrogenases, catalytic domain"/>
    <property type="match status" value="1"/>
</dbReference>
<reference evidence="5 6" key="1">
    <citation type="submission" date="2020-03" db="EMBL/GenBank/DDBJ databases">
        <title>Whole genome shotgun sequence of Phytohabitans houttuyneae NBRC 108639.</title>
        <authorList>
            <person name="Komaki H."/>
            <person name="Tamura T."/>
        </authorList>
    </citation>
    <scope>NUCLEOTIDE SEQUENCE [LARGE SCALE GENOMIC DNA]</scope>
    <source>
        <strain evidence="5 6">NBRC 108639</strain>
    </source>
</reference>
<sequence length="164" mass="16770">MDTIQLAAQGGPEVLTPTELPTPEPGDGQVLVRISAVGVNFVEIYQRSGLYPVQLPLVPGSEGAGVVEAVGPGVTEPKIGDRVVSTNLAGAYAQFALAPAHRAVRVPDGVTDEQAAAVLLQGMTAHYLLYDSYPVKAGDTVLVHAAAGAWVCCSPSSPPASARG</sequence>
<dbReference type="SMART" id="SM00829">
    <property type="entry name" value="PKS_ER"/>
    <property type="match status" value="1"/>
</dbReference>
<comment type="caution">
    <text evidence="5">The sequence shown here is derived from an EMBL/GenBank/DDBJ whole genome shotgun (WGS) entry which is preliminary data.</text>
</comment>
<feature type="domain" description="Enoyl reductase (ER)" evidence="4">
    <location>
        <begin position="10"/>
        <end position="164"/>
    </location>
</feature>
<dbReference type="Proteomes" id="UP000482800">
    <property type="component" value="Unassembled WGS sequence"/>
</dbReference>
<dbReference type="SUPFAM" id="SSF50129">
    <property type="entry name" value="GroES-like"/>
    <property type="match status" value="1"/>
</dbReference>
<protein>
    <recommendedName>
        <fullName evidence="4">Enoyl reductase (ER) domain-containing protein</fullName>
    </recommendedName>
</protein>
<dbReference type="InterPro" id="IPR020843">
    <property type="entry name" value="ER"/>
</dbReference>
<dbReference type="Gene3D" id="3.40.50.720">
    <property type="entry name" value="NAD(P)-binding Rossmann-like Domain"/>
    <property type="match status" value="1"/>
</dbReference>
<evidence type="ECO:0000313" key="5">
    <source>
        <dbReference type="EMBL" id="GFJ75973.1"/>
    </source>
</evidence>
<dbReference type="GO" id="GO:0003960">
    <property type="term" value="F:quinone reductase (NADPH) activity"/>
    <property type="evidence" value="ECO:0007669"/>
    <property type="project" value="TreeGrafter"/>
</dbReference>
<dbReference type="PANTHER" id="PTHR48106">
    <property type="entry name" value="QUINONE OXIDOREDUCTASE PIG3-RELATED"/>
    <property type="match status" value="1"/>
</dbReference>
<dbReference type="InterPro" id="IPR011032">
    <property type="entry name" value="GroES-like_sf"/>
</dbReference>
<dbReference type="Pfam" id="PF08240">
    <property type="entry name" value="ADH_N"/>
    <property type="match status" value="1"/>
</dbReference>
<feature type="compositionally biased region" description="Low complexity" evidence="3">
    <location>
        <begin position="12"/>
        <end position="21"/>
    </location>
</feature>
<dbReference type="GO" id="GO:0070402">
    <property type="term" value="F:NADPH binding"/>
    <property type="evidence" value="ECO:0007669"/>
    <property type="project" value="TreeGrafter"/>
</dbReference>
<accession>A0A6V8JTV3</accession>
<dbReference type="EMBL" id="BLPF01000001">
    <property type="protein sequence ID" value="GFJ75973.1"/>
    <property type="molecule type" value="Genomic_DNA"/>
</dbReference>
<keyword evidence="2" id="KW-0560">Oxidoreductase</keyword>
<evidence type="ECO:0000256" key="1">
    <source>
        <dbReference type="ARBA" id="ARBA00022857"/>
    </source>
</evidence>
<gene>
    <name evidence="5" type="ORF">Phou_001530</name>
</gene>
<dbReference type="InterPro" id="IPR013154">
    <property type="entry name" value="ADH-like_N"/>
</dbReference>
<dbReference type="GO" id="GO:0005829">
    <property type="term" value="C:cytosol"/>
    <property type="evidence" value="ECO:0007669"/>
    <property type="project" value="TreeGrafter"/>
</dbReference>
<evidence type="ECO:0000256" key="3">
    <source>
        <dbReference type="SAM" id="MobiDB-lite"/>
    </source>
</evidence>
<dbReference type="GO" id="GO:0035925">
    <property type="term" value="F:mRNA 3'-UTR AU-rich region binding"/>
    <property type="evidence" value="ECO:0007669"/>
    <property type="project" value="TreeGrafter"/>
</dbReference>
<keyword evidence="1" id="KW-0521">NADP</keyword>